<dbReference type="OrthoDB" id="7583864at2"/>
<keyword evidence="1" id="KW-0472">Membrane</keyword>
<keyword evidence="1" id="KW-1133">Transmembrane helix</keyword>
<proteinExistence type="predicted"/>
<keyword evidence="3" id="KW-1185">Reference proteome</keyword>
<protein>
    <submittedName>
        <fullName evidence="2">Uncharacterized protein</fullName>
    </submittedName>
</protein>
<dbReference type="RefSeq" id="WP_140868588.1">
    <property type="nucleotide sequence ID" value="NZ_RCZK01000003.1"/>
</dbReference>
<evidence type="ECO:0000313" key="2">
    <source>
        <dbReference type="EMBL" id="TPG13526.1"/>
    </source>
</evidence>
<dbReference type="EMBL" id="RCZK01000003">
    <property type="protein sequence ID" value="TPG13526.1"/>
    <property type="molecule type" value="Genomic_DNA"/>
</dbReference>
<feature type="transmembrane region" description="Helical" evidence="1">
    <location>
        <begin position="80"/>
        <end position="98"/>
    </location>
</feature>
<gene>
    <name evidence="2" type="ORF">EAH84_04820</name>
</gene>
<organism evidence="2 3">
    <name type="scientific">Sphingomonas oligophenolica</name>
    <dbReference type="NCBI Taxonomy" id="301154"/>
    <lineage>
        <taxon>Bacteria</taxon>
        <taxon>Pseudomonadati</taxon>
        <taxon>Pseudomonadota</taxon>
        <taxon>Alphaproteobacteria</taxon>
        <taxon>Sphingomonadales</taxon>
        <taxon>Sphingomonadaceae</taxon>
        <taxon>Sphingomonas</taxon>
    </lineage>
</organism>
<dbReference type="Proteomes" id="UP000318413">
    <property type="component" value="Unassembled WGS sequence"/>
</dbReference>
<accession>A0A502CP02</accession>
<evidence type="ECO:0000313" key="3">
    <source>
        <dbReference type="Proteomes" id="UP000318413"/>
    </source>
</evidence>
<dbReference type="AlphaFoldDB" id="A0A502CP02"/>
<keyword evidence="1" id="KW-0812">Transmembrane</keyword>
<reference evidence="2 3" key="1">
    <citation type="journal article" date="2019" name="Environ. Microbiol.">
        <title>Species interactions and distinct microbial communities in high Arctic permafrost affected cryosols are associated with the CH4 and CO2 gas fluxes.</title>
        <authorList>
            <person name="Altshuler I."/>
            <person name="Hamel J."/>
            <person name="Turney S."/>
            <person name="Magnuson E."/>
            <person name="Levesque R."/>
            <person name="Greer C."/>
            <person name="Whyte L.G."/>
        </authorList>
    </citation>
    <scope>NUCLEOTIDE SEQUENCE [LARGE SCALE GENOMIC DNA]</scope>
    <source>
        <strain evidence="2 3">S5.1</strain>
    </source>
</reference>
<comment type="caution">
    <text evidence="2">The sequence shown here is derived from an EMBL/GenBank/DDBJ whole genome shotgun (WGS) entry which is preliminary data.</text>
</comment>
<name>A0A502CP02_9SPHN</name>
<evidence type="ECO:0000256" key="1">
    <source>
        <dbReference type="SAM" id="Phobius"/>
    </source>
</evidence>
<sequence length="99" mass="10953">MATAAAAIMARARREVVSHFMANNAVSAANAVAFEPNRRVKRRQFERMRDAGVIHATGMDRYWLDVPRYDEWQRSRRRRAGLAVGAAALIGATIALLAG</sequence>